<name>A0A078MK20_9MICC</name>
<organism evidence="2">
    <name type="scientific">Arthrobacter saudimassiliensis</name>
    <dbReference type="NCBI Taxonomy" id="1461584"/>
    <lineage>
        <taxon>Bacteria</taxon>
        <taxon>Bacillati</taxon>
        <taxon>Actinomycetota</taxon>
        <taxon>Actinomycetes</taxon>
        <taxon>Micrococcales</taxon>
        <taxon>Micrococcaceae</taxon>
        <taxon>Arthrobacter</taxon>
    </lineage>
</organism>
<dbReference type="AlphaFoldDB" id="A0A078MK20"/>
<feature type="transmembrane region" description="Helical" evidence="1">
    <location>
        <begin position="6"/>
        <end position="27"/>
    </location>
</feature>
<evidence type="ECO:0000313" key="2">
    <source>
        <dbReference type="EMBL" id="CEA07653.1"/>
    </source>
</evidence>
<evidence type="ECO:0000256" key="1">
    <source>
        <dbReference type="SAM" id="Phobius"/>
    </source>
</evidence>
<feature type="transmembrane region" description="Helical" evidence="1">
    <location>
        <begin position="95"/>
        <end position="114"/>
    </location>
</feature>
<dbReference type="PATRIC" id="fig|1461584.3.peg.966"/>
<feature type="transmembrane region" description="Helical" evidence="1">
    <location>
        <begin position="34"/>
        <end position="58"/>
    </location>
</feature>
<sequence>MVVDPMFVIGALVCLVSSVLCIGAAVLRQGPNDITILADAAVLLYLVVYGIGAGIRIAGGEALAGPAWEFWGYYATAMLIPIGAFWWAIMDRSRWSNLVLGAVGVTVFVMIFRMEQIWDGVQAA</sequence>
<proteinExistence type="predicted"/>
<gene>
    <name evidence="2" type="ORF">BN1051_00973</name>
</gene>
<reference evidence="2" key="1">
    <citation type="submission" date="2014-07" db="EMBL/GenBank/DDBJ databases">
        <authorList>
            <person name="Urmite Genomes Urmite Genomes"/>
        </authorList>
    </citation>
    <scope>NUCLEOTIDE SEQUENCE</scope>
    <source>
        <strain evidence="2">11W110_air</strain>
    </source>
</reference>
<keyword evidence="1" id="KW-0812">Transmembrane</keyword>
<keyword evidence="1" id="KW-0472">Membrane</keyword>
<protein>
    <recommendedName>
        <fullName evidence="3">Integral membrane protein</fullName>
    </recommendedName>
</protein>
<dbReference type="EMBL" id="LN483070">
    <property type="protein sequence ID" value="CEA07653.1"/>
    <property type="molecule type" value="Genomic_DNA"/>
</dbReference>
<evidence type="ECO:0008006" key="3">
    <source>
        <dbReference type="Google" id="ProtNLM"/>
    </source>
</evidence>
<accession>A0A078MK20</accession>
<keyword evidence="1" id="KW-1133">Transmembrane helix</keyword>
<feature type="transmembrane region" description="Helical" evidence="1">
    <location>
        <begin position="70"/>
        <end position="88"/>
    </location>
</feature>